<evidence type="ECO:0000313" key="8">
    <source>
        <dbReference type="EMBL" id="ELU02820.1"/>
    </source>
</evidence>
<dbReference type="InterPro" id="IPR051275">
    <property type="entry name" value="Cell_adhesion_signaling"/>
</dbReference>
<dbReference type="InterPro" id="IPR013151">
    <property type="entry name" value="Immunoglobulin_dom"/>
</dbReference>
<accession>R7U8Y3</accession>
<keyword evidence="3" id="KW-1015">Disulfide bond</keyword>
<dbReference type="InterPro" id="IPR007110">
    <property type="entry name" value="Ig-like_dom"/>
</dbReference>
<dbReference type="PANTHER" id="PTHR11640:SF31">
    <property type="entry name" value="IRREGULAR CHIASM C-ROUGHEST PROTEIN-RELATED"/>
    <property type="match status" value="1"/>
</dbReference>
<evidence type="ECO:0000256" key="3">
    <source>
        <dbReference type="ARBA" id="ARBA00023157"/>
    </source>
</evidence>
<dbReference type="InterPro" id="IPR013783">
    <property type="entry name" value="Ig-like_fold"/>
</dbReference>
<keyword evidence="6" id="KW-0732">Signal</keyword>
<dbReference type="PROSITE" id="PS50835">
    <property type="entry name" value="IG_LIKE"/>
    <property type="match status" value="2"/>
</dbReference>
<dbReference type="OMA" id="PNTFECE"/>
<reference evidence="10" key="1">
    <citation type="submission" date="2012-12" db="EMBL/GenBank/DDBJ databases">
        <authorList>
            <person name="Hellsten U."/>
            <person name="Grimwood J."/>
            <person name="Chapman J.A."/>
            <person name="Shapiro H."/>
            <person name="Aerts A."/>
            <person name="Otillar R.P."/>
            <person name="Terry A.Y."/>
            <person name="Boore J.L."/>
            <person name="Simakov O."/>
            <person name="Marletaz F."/>
            <person name="Cho S.-J."/>
            <person name="Edsinger-Gonzales E."/>
            <person name="Havlak P."/>
            <person name="Kuo D.-H."/>
            <person name="Larsson T."/>
            <person name="Lv J."/>
            <person name="Arendt D."/>
            <person name="Savage R."/>
            <person name="Osoegawa K."/>
            <person name="de Jong P."/>
            <person name="Lindberg D.R."/>
            <person name="Seaver E.C."/>
            <person name="Weisblat D.A."/>
            <person name="Putnam N.H."/>
            <person name="Grigoriev I.V."/>
            <person name="Rokhsar D.S."/>
        </authorList>
    </citation>
    <scope>NUCLEOTIDE SEQUENCE</scope>
    <source>
        <strain evidence="10">I ESC-2004</strain>
    </source>
</reference>
<reference evidence="8 10" key="2">
    <citation type="journal article" date="2013" name="Nature">
        <title>Insights into bilaterian evolution from three spiralian genomes.</title>
        <authorList>
            <person name="Simakov O."/>
            <person name="Marletaz F."/>
            <person name="Cho S.J."/>
            <person name="Edsinger-Gonzales E."/>
            <person name="Havlak P."/>
            <person name="Hellsten U."/>
            <person name="Kuo D.H."/>
            <person name="Larsson T."/>
            <person name="Lv J."/>
            <person name="Arendt D."/>
            <person name="Savage R."/>
            <person name="Osoegawa K."/>
            <person name="de Jong P."/>
            <person name="Grimwood J."/>
            <person name="Chapman J.A."/>
            <person name="Shapiro H."/>
            <person name="Aerts A."/>
            <person name="Otillar R.P."/>
            <person name="Terry A.Y."/>
            <person name="Boore J.L."/>
            <person name="Grigoriev I.V."/>
            <person name="Lindberg D.R."/>
            <person name="Seaver E.C."/>
            <person name="Weisblat D.A."/>
            <person name="Putnam N.H."/>
            <person name="Rokhsar D.S."/>
        </authorList>
    </citation>
    <scope>NUCLEOTIDE SEQUENCE</scope>
    <source>
        <strain evidence="8 10">I ESC-2004</strain>
    </source>
</reference>
<feature type="domain" description="Ig-like" evidence="7">
    <location>
        <begin position="219"/>
        <end position="315"/>
    </location>
</feature>
<dbReference type="GO" id="GO:0005886">
    <property type="term" value="C:plasma membrane"/>
    <property type="evidence" value="ECO:0007669"/>
    <property type="project" value="TreeGrafter"/>
</dbReference>
<organism evidence="8">
    <name type="scientific">Capitella teleta</name>
    <name type="common">Polychaete worm</name>
    <dbReference type="NCBI Taxonomy" id="283909"/>
    <lineage>
        <taxon>Eukaryota</taxon>
        <taxon>Metazoa</taxon>
        <taxon>Spiralia</taxon>
        <taxon>Lophotrochozoa</taxon>
        <taxon>Annelida</taxon>
        <taxon>Polychaeta</taxon>
        <taxon>Sedentaria</taxon>
        <taxon>Scolecida</taxon>
        <taxon>Capitellidae</taxon>
        <taxon>Capitella</taxon>
    </lineage>
</organism>
<dbReference type="SUPFAM" id="SSF48726">
    <property type="entry name" value="Immunoglobulin"/>
    <property type="match status" value="2"/>
</dbReference>
<reference evidence="9" key="3">
    <citation type="submission" date="2015-06" db="UniProtKB">
        <authorList>
            <consortium name="EnsemblMetazoa"/>
        </authorList>
    </citation>
    <scope>IDENTIFICATION</scope>
</reference>
<gene>
    <name evidence="8" type="ORF">CAPTEDRAFT_227585</name>
</gene>
<dbReference type="GO" id="GO:0005911">
    <property type="term" value="C:cell-cell junction"/>
    <property type="evidence" value="ECO:0007669"/>
    <property type="project" value="TreeGrafter"/>
</dbReference>
<evidence type="ECO:0000259" key="7">
    <source>
        <dbReference type="PROSITE" id="PS50835"/>
    </source>
</evidence>
<comment type="subcellular location">
    <subcellularLocation>
        <location evidence="1">Membrane</location>
        <topology evidence="1">Single-pass type I membrane protein</topology>
    </subcellularLocation>
</comment>
<dbReference type="AlphaFoldDB" id="R7U8Y3"/>
<evidence type="ECO:0000256" key="4">
    <source>
        <dbReference type="ARBA" id="ARBA00023180"/>
    </source>
</evidence>
<dbReference type="InterPro" id="IPR036179">
    <property type="entry name" value="Ig-like_dom_sf"/>
</dbReference>
<protein>
    <recommendedName>
        <fullName evidence="7">Ig-like domain-containing protein</fullName>
    </recommendedName>
</protein>
<evidence type="ECO:0000256" key="2">
    <source>
        <dbReference type="ARBA" id="ARBA00023136"/>
    </source>
</evidence>
<dbReference type="GO" id="GO:0098609">
    <property type="term" value="P:cell-cell adhesion"/>
    <property type="evidence" value="ECO:0007669"/>
    <property type="project" value="TreeGrafter"/>
</dbReference>
<dbReference type="Proteomes" id="UP000014760">
    <property type="component" value="Unassembled WGS sequence"/>
</dbReference>
<dbReference type="EMBL" id="AMQN01008687">
    <property type="status" value="NOT_ANNOTATED_CDS"/>
    <property type="molecule type" value="Genomic_DNA"/>
</dbReference>
<evidence type="ECO:0000313" key="10">
    <source>
        <dbReference type="Proteomes" id="UP000014760"/>
    </source>
</evidence>
<evidence type="ECO:0000313" key="9">
    <source>
        <dbReference type="EnsemblMetazoa" id="CapteP227585"/>
    </source>
</evidence>
<dbReference type="GO" id="GO:0050839">
    <property type="term" value="F:cell adhesion molecule binding"/>
    <property type="evidence" value="ECO:0007669"/>
    <property type="project" value="TreeGrafter"/>
</dbReference>
<feature type="signal peptide" evidence="6">
    <location>
        <begin position="1"/>
        <end position="20"/>
    </location>
</feature>
<dbReference type="PANTHER" id="PTHR11640">
    <property type="entry name" value="NEPHRIN"/>
    <property type="match status" value="1"/>
</dbReference>
<feature type="chain" id="PRO_5008787809" description="Ig-like domain-containing protein" evidence="6">
    <location>
        <begin position="21"/>
        <end position="349"/>
    </location>
</feature>
<dbReference type="OrthoDB" id="6118127at2759"/>
<dbReference type="HOGENOM" id="CLU_795114_0_0_1"/>
<dbReference type="Gene3D" id="2.60.40.10">
    <property type="entry name" value="Immunoglobulins"/>
    <property type="match status" value="2"/>
</dbReference>
<dbReference type="EnsemblMetazoa" id="CapteT227585">
    <property type="protein sequence ID" value="CapteP227585"/>
    <property type="gene ID" value="CapteG227585"/>
</dbReference>
<keyword evidence="10" id="KW-1185">Reference proteome</keyword>
<feature type="domain" description="Ig-like" evidence="7">
    <location>
        <begin position="21"/>
        <end position="124"/>
    </location>
</feature>
<name>R7U8Y3_CAPTE</name>
<evidence type="ECO:0000256" key="6">
    <source>
        <dbReference type="SAM" id="SignalP"/>
    </source>
</evidence>
<dbReference type="InterPro" id="IPR003599">
    <property type="entry name" value="Ig_sub"/>
</dbReference>
<keyword evidence="4" id="KW-0325">Glycoprotein</keyword>
<keyword evidence="5" id="KW-0393">Immunoglobulin domain</keyword>
<dbReference type="EMBL" id="KB303737">
    <property type="protein sequence ID" value="ELU02820.1"/>
    <property type="molecule type" value="Genomic_DNA"/>
</dbReference>
<evidence type="ECO:0000256" key="1">
    <source>
        <dbReference type="ARBA" id="ARBA00004479"/>
    </source>
</evidence>
<dbReference type="SMART" id="SM00409">
    <property type="entry name" value="IG"/>
    <property type="match status" value="2"/>
</dbReference>
<proteinExistence type="predicted"/>
<dbReference type="Pfam" id="PF00047">
    <property type="entry name" value="ig"/>
    <property type="match status" value="1"/>
</dbReference>
<keyword evidence="2" id="KW-0472">Membrane</keyword>
<evidence type="ECO:0000256" key="5">
    <source>
        <dbReference type="ARBA" id="ARBA00023319"/>
    </source>
</evidence>
<sequence length="349" mass="38583">MAQVYKTIIVTAALVSSLIAQEIIEKPENTTVTVGSELTLTCEVSSPDKAIFMWKEFITNPIGGDIFVVQPGNYPEGELNDPSKYEIRDTFDLHIKEVVTRDGGRYSCELFAGSKGAAEIIVLDQPRMMIPDMVEGGEIQMSCAINYGGPRTDETPEEHVPHLRMEFDGSVIEDAVEERTEGAPGSEYQEHAIKLTLNMTATAAYNGKNISCIASTVKPPFELKVSEVVDVKYKVRDIAIAPNNEYFYVGETLNCSASGNPEPDYRWTPIRSNGPITVDGPILTINEKMAGVRNEWRCQATNNVHTIESIETEVEFEIETDQGPGDSASRFQLQSSLAVFLLILTYLLK</sequence>